<keyword evidence="2" id="KW-1003">Cell membrane</keyword>
<protein>
    <submittedName>
        <fullName evidence="7">Periplasmic thiol:disulfide oxidoreductase DsbB, required for DsbA reoxidation</fullName>
    </submittedName>
</protein>
<dbReference type="GO" id="GO:0005886">
    <property type="term" value="C:plasma membrane"/>
    <property type="evidence" value="ECO:0007669"/>
    <property type="project" value="UniProtKB-SubCell"/>
</dbReference>
<keyword evidence="3 6" id="KW-0812">Transmembrane</keyword>
<dbReference type="InterPro" id="IPR003752">
    <property type="entry name" value="DiS_bond_form_DsbB/BdbC"/>
</dbReference>
<keyword evidence="4 6" id="KW-1133">Transmembrane helix</keyword>
<dbReference type="AlphaFoldDB" id="A0A3B0YSI2"/>
<keyword evidence="5 6" id="KW-0472">Membrane</keyword>
<evidence type="ECO:0000256" key="2">
    <source>
        <dbReference type="ARBA" id="ARBA00022475"/>
    </source>
</evidence>
<feature type="transmembrane region" description="Helical" evidence="6">
    <location>
        <begin position="39"/>
        <end position="63"/>
    </location>
</feature>
<evidence type="ECO:0000313" key="7">
    <source>
        <dbReference type="EMBL" id="VAW78427.1"/>
    </source>
</evidence>
<dbReference type="EMBL" id="UOFM01000263">
    <property type="protein sequence ID" value="VAW78427.1"/>
    <property type="molecule type" value="Genomic_DNA"/>
</dbReference>
<dbReference type="GO" id="GO:0015035">
    <property type="term" value="F:protein-disulfide reductase activity"/>
    <property type="evidence" value="ECO:0007669"/>
    <property type="project" value="InterPro"/>
</dbReference>
<dbReference type="Gene3D" id="1.20.1550.10">
    <property type="entry name" value="DsbB-like"/>
    <property type="match status" value="1"/>
</dbReference>
<feature type="transmembrane region" description="Helical" evidence="6">
    <location>
        <begin position="136"/>
        <end position="165"/>
    </location>
</feature>
<dbReference type="PANTHER" id="PTHR36570">
    <property type="entry name" value="DISULFIDE BOND FORMATION PROTEIN B"/>
    <property type="match status" value="1"/>
</dbReference>
<dbReference type="PANTHER" id="PTHR36570:SF2">
    <property type="entry name" value="DISULFIDE BOND FORMATION PROTEIN B"/>
    <property type="match status" value="1"/>
</dbReference>
<evidence type="ECO:0000256" key="6">
    <source>
        <dbReference type="SAM" id="Phobius"/>
    </source>
</evidence>
<comment type="subcellular location">
    <subcellularLocation>
        <location evidence="1">Cell membrane</location>
        <topology evidence="1">Multi-pass membrane protein</topology>
    </subcellularLocation>
</comment>
<evidence type="ECO:0000256" key="5">
    <source>
        <dbReference type="ARBA" id="ARBA00023136"/>
    </source>
</evidence>
<name>A0A3B0YSI2_9ZZZZ</name>
<dbReference type="InterPro" id="IPR023380">
    <property type="entry name" value="DsbB-like_sf"/>
</dbReference>
<accession>A0A3B0YSI2</accession>
<sequence>MRDRLEQLANGSFYWIALILLALSMEGVALFYQYRLDYWPCVLCIHVRVWLLGLIVVGVMGLLARYLRGPRVLAQMLVAVVGAGMLERSLKLLGTERGTIEGSCAMESGLPAWFALDKWFPSVFQVMEPCGYTPELLFGVTMAEALVVFSIGLLALGVVMTIVTLTTRSK</sequence>
<evidence type="ECO:0000256" key="1">
    <source>
        <dbReference type="ARBA" id="ARBA00004651"/>
    </source>
</evidence>
<dbReference type="SUPFAM" id="SSF158442">
    <property type="entry name" value="DsbB-like"/>
    <property type="match status" value="1"/>
</dbReference>
<proteinExistence type="predicted"/>
<evidence type="ECO:0000256" key="4">
    <source>
        <dbReference type="ARBA" id="ARBA00022989"/>
    </source>
</evidence>
<reference evidence="7" key="1">
    <citation type="submission" date="2018-06" db="EMBL/GenBank/DDBJ databases">
        <authorList>
            <person name="Zhirakovskaya E."/>
        </authorList>
    </citation>
    <scope>NUCLEOTIDE SEQUENCE</scope>
</reference>
<dbReference type="Pfam" id="PF02600">
    <property type="entry name" value="DsbB"/>
    <property type="match status" value="1"/>
</dbReference>
<organism evidence="7">
    <name type="scientific">hydrothermal vent metagenome</name>
    <dbReference type="NCBI Taxonomy" id="652676"/>
    <lineage>
        <taxon>unclassified sequences</taxon>
        <taxon>metagenomes</taxon>
        <taxon>ecological metagenomes</taxon>
    </lineage>
</organism>
<dbReference type="InterPro" id="IPR050183">
    <property type="entry name" value="DsbB"/>
</dbReference>
<feature type="transmembrane region" description="Helical" evidence="6">
    <location>
        <begin position="12"/>
        <end position="32"/>
    </location>
</feature>
<gene>
    <name evidence="7" type="ORF">MNBD_GAMMA14-180</name>
</gene>
<evidence type="ECO:0000256" key="3">
    <source>
        <dbReference type="ARBA" id="ARBA00022692"/>
    </source>
</evidence>
<dbReference type="GO" id="GO:0006457">
    <property type="term" value="P:protein folding"/>
    <property type="evidence" value="ECO:0007669"/>
    <property type="project" value="InterPro"/>
</dbReference>